<dbReference type="OrthoDB" id="4951285at2"/>
<dbReference type="PROSITE" id="PS51257">
    <property type="entry name" value="PROKAR_LIPOPROTEIN"/>
    <property type="match status" value="1"/>
</dbReference>
<accession>A0A3A5M418</accession>
<evidence type="ECO:0000313" key="2">
    <source>
        <dbReference type="EMBL" id="RJT79989.1"/>
    </source>
</evidence>
<feature type="region of interest" description="Disordered" evidence="1">
    <location>
        <begin position="31"/>
        <end position="75"/>
    </location>
</feature>
<dbReference type="AlphaFoldDB" id="A0A3A5M418"/>
<keyword evidence="3" id="KW-1185">Reference proteome</keyword>
<gene>
    <name evidence="2" type="ORF">D6T63_08855</name>
</gene>
<comment type="caution">
    <text evidence="2">The sequence shown here is derived from an EMBL/GenBank/DDBJ whole genome shotgun (WGS) entry which is preliminary data.</text>
</comment>
<reference evidence="2 3" key="1">
    <citation type="submission" date="2018-09" db="EMBL/GenBank/DDBJ databases">
        <title>Novel species of Arthrobacter.</title>
        <authorList>
            <person name="Liu Q."/>
            <person name="Xin Y.-H."/>
        </authorList>
    </citation>
    <scope>NUCLEOTIDE SEQUENCE [LARGE SCALE GENOMIC DNA]</scope>
    <source>
        <strain evidence="2 3">Hz2</strain>
    </source>
</reference>
<evidence type="ECO:0000313" key="3">
    <source>
        <dbReference type="Proteomes" id="UP000272560"/>
    </source>
</evidence>
<organism evidence="2 3">
    <name type="scientific">Arthrobacter cheniae</name>
    <dbReference type="NCBI Taxonomy" id="1258888"/>
    <lineage>
        <taxon>Bacteria</taxon>
        <taxon>Bacillati</taxon>
        <taxon>Actinomycetota</taxon>
        <taxon>Actinomycetes</taxon>
        <taxon>Micrococcales</taxon>
        <taxon>Micrococcaceae</taxon>
        <taxon>Arthrobacter</taxon>
    </lineage>
</organism>
<evidence type="ECO:0008006" key="4">
    <source>
        <dbReference type="Google" id="ProtNLM"/>
    </source>
</evidence>
<name>A0A3A5M418_9MICC</name>
<dbReference type="RefSeq" id="WP_120148636.1">
    <property type="nucleotide sequence ID" value="NZ_QZVT01000004.1"/>
</dbReference>
<dbReference type="EMBL" id="QZVT01000004">
    <property type="protein sequence ID" value="RJT79989.1"/>
    <property type="molecule type" value="Genomic_DNA"/>
</dbReference>
<evidence type="ECO:0000256" key="1">
    <source>
        <dbReference type="SAM" id="MobiDB-lite"/>
    </source>
</evidence>
<sequence length="166" mass="17402">MRFLHSAVGLCALTVGLTGCSFEAPSPAETMLTMPASPPAVPSTRASPDASPSARPDGASPDTEQPDVQSGEDPSKHCVIVAAGMTTAMLAPLSLRSSTDPHDLVVLEQQILDLRAKVPADLQDDFTMLASSVEAPPEGSGTFDEKAFRRAMVPVQDWLGQHCTTS</sequence>
<proteinExistence type="predicted"/>
<protein>
    <recommendedName>
        <fullName evidence="4">Lipoprotein</fullName>
    </recommendedName>
</protein>
<dbReference type="Proteomes" id="UP000272560">
    <property type="component" value="Unassembled WGS sequence"/>
</dbReference>